<organism evidence="3 4">
    <name type="scientific">Kocuria sediminis</name>
    <dbReference type="NCBI Taxonomy" id="1038857"/>
    <lineage>
        <taxon>Bacteria</taxon>
        <taxon>Bacillati</taxon>
        <taxon>Actinomycetota</taxon>
        <taxon>Actinomycetes</taxon>
        <taxon>Micrococcales</taxon>
        <taxon>Micrococcaceae</taxon>
        <taxon>Kocuria</taxon>
    </lineage>
</organism>
<dbReference type="InterPro" id="IPR013096">
    <property type="entry name" value="Cupin_2"/>
</dbReference>
<dbReference type="SUPFAM" id="SSF51182">
    <property type="entry name" value="RmlC-like cupins"/>
    <property type="match status" value="1"/>
</dbReference>
<dbReference type="Proteomes" id="UP000436989">
    <property type="component" value="Unassembled WGS sequence"/>
</dbReference>
<keyword evidence="1" id="KW-0479">Metal-binding</keyword>
<keyword evidence="4" id="KW-1185">Reference proteome</keyword>
<gene>
    <name evidence="3" type="ORF">GMA12_11665</name>
</gene>
<protein>
    <submittedName>
        <fullName evidence="3">Cupin domain-containing protein</fullName>
    </submittedName>
</protein>
<accession>A0A6N8GLZ8</accession>
<proteinExistence type="predicted"/>
<dbReference type="AlphaFoldDB" id="A0A6N8GLZ8"/>
<dbReference type="PANTHER" id="PTHR35848:SF6">
    <property type="entry name" value="CUPIN TYPE-2 DOMAIN-CONTAINING PROTEIN"/>
    <property type="match status" value="1"/>
</dbReference>
<name>A0A6N8GLZ8_9MICC</name>
<dbReference type="Gene3D" id="2.60.120.10">
    <property type="entry name" value="Jelly Rolls"/>
    <property type="match status" value="1"/>
</dbReference>
<evidence type="ECO:0000313" key="4">
    <source>
        <dbReference type="Proteomes" id="UP000436989"/>
    </source>
</evidence>
<dbReference type="EMBL" id="WOGU01000009">
    <property type="protein sequence ID" value="MUN63789.1"/>
    <property type="molecule type" value="Genomic_DNA"/>
</dbReference>
<dbReference type="InterPro" id="IPR051610">
    <property type="entry name" value="GPI/OXD"/>
</dbReference>
<comment type="caution">
    <text evidence="3">The sequence shown here is derived from an EMBL/GenBank/DDBJ whole genome shotgun (WGS) entry which is preliminary data.</text>
</comment>
<evidence type="ECO:0000256" key="1">
    <source>
        <dbReference type="ARBA" id="ARBA00022723"/>
    </source>
</evidence>
<evidence type="ECO:0000313" key="3">
    <source>
        <dbReference type="EMBL" id="MUN63789.1"/>
    </source>
</evidence>
<dbReference type="Pfam" id="PF07883">
    <property type="entry name" value="Cupin_2"/>
    <property type="match status" value="1"/>
</dbReference>
<sequence>MLQETDHPVEGWHDERGHLSWRTLFSAGATPSDTMVTGVAELPEGGFLALHRHDQAETYYVLSGEGVVSLDGVEHPIRPGSNVFIPGGLEHGARNTGNAVLRVFYVLAADDFAEVEYHFS</sequence>
<dbReference type="PANTHER" id="PTHR35848">
    <property type="entry name" value="OXALATE-BINDING PROTEIN"/>
    <property type="match status" value="1"/>
</dbReference>
<feature type="domain" description="Cupin type-2" evidence="2">
    <location>
        <begin position="39"/>
        <end position="106"/>
    </location>
</feature>
<dbReference type="GO" id="GO:0046872">
    <property type="term" value="F:metal ion binding"/>
    <property type="evidence" value="ECO:0007669"/>
    <property type="project" value="UniProtKB-KW"/>
</dbReference>
<evidence type="ECO:0000259" key="2">
    <source>
        <dbReference type="Pfam" id="PF07883"/>
    </source>
</evidence>
<dbReference type="InterPro" id="IPR011051">
    <property type="entry name" value="RmlC_Cupin_sf"/>
</dbReference>
<dbReference type="InterPro" id="IPR014710">
    <property type="entry name" value="RmlC-like_jellyroll"/>
</dbReference>
<reference evidence="3 4" key="1">
    <citation type="submission" date="2019-12" db="EMBL/GenBank/DDBJ databases">
        <authorList>
            <person name="Shi Y."/>
        </authorList>
    </citation>
    <scope>NUCLEOTIDE SEQUENCE [LARGE SCALE GENOMIC DNA]</scope>
    <source>
        <strain evidence="3 4">JCM 17929</strain>
    </source>
</reference>